<name>A0A177DU57_ALTAL</name>
<dbReference type="GO" id="GO:0005576">
    <property type="term" value="C:extracellular region"/>
    <property type="evidence" value="ECO:0007669"/>
    <property type="project" value="TreeGrafter"/>
</dbReference>
<dbReference type="PANTHER" id="PTHR38787:SF3">
    <property type="entry name" value="REGULATORY P DOMAIN-CONTAINING PROTEIN"/>
    <property type="match status" value="1"/>
</dbReference>
<dbReference type="RefSeq" id="XP_018388498.1">
    <property type="nucleotide sequence ID" value="XM_018534168.1"/>
</dbReference>
<sequence length="584" mass="63722">MVHVPSLSVIGSALVGLSNAAALGTAEEYADGTVHARIMAMKTAQWDAEIASGEMDSTRYPELGYTSCENGFAAAIPGDFNNTFKCHNIDLYHFLPHSLLGSSQGQGSSSWGWTSEDGREFVAIGQFDGTAFAEISSEGKLIYLGRLPPFDPIGSRWREIRVMRDYAVIGSEAINHGVQIFDMKKLLDIDGSEPVNFTQEDLTGHWGLSDDWNALPVGRTHNIVVNEELNYAVAVGSVGGNETIRVRGDLPCRGGLIYIDMSDPSNPTSPGCAAADGYVHDAECIVYRGPDTKYYGRDICYGYNEDTLTIYDVTDKAGNTTNIISRTTYPGAEYVHQGVVNNATWQEYLFLDDEFDERDARVGPMTQGLPTTHIFDIRDLENPFYSGNYEGKRRSIDHNQYVVGDHLYQSNYGNGLNVLDIHSITQDPSGNSICEAGFFDIYPEDDENEGGGTVAFLGSWSSYANFKSGFIFVHTIERGSFVVKMTSKECAKPAVCEADSCLASMRTANVEGRLDASQEFCGNFTQRLIDDVQVVPEFAREACAGEDVVAKVSSACACVPTIAVPELPRTTTRGPVPTVLPPRA</sequence>
<dbReference type="GeneID" id="29119762"/>
<evidence type="ECO:0000313" key="3">
    <source>
        <dbReference type="EMBL" id="RYN74164.1"/>
    </source>
</evidence>
<keyword evidence="4" id="KW-1185">Reference proteome</keyword>
<dbReference type="PANTHER" id="PTHR38787">
    <property type="entry name" value="REGULATORY P DOMAIN-CONTAINING PROTEIN"/>
    <property type="match status" value="1"/>
</dbReference>
<reference evidence="5" key="2">
    <citation type="journal article" date="2019" name="bioRxiv">
        <title>Genomics, evolutionary history and diagnostics of the Alternaria alternata species group including apple and Asian pear pathotypes.</title>
        <authorList>
            <person name="Armitage A.D."/>
            <person name="Cockerton H.M."/>
            <person name="Sreenivasaprasad S."/>
            <person name="Woodhall J.W."/>
            <person name="Lane C.R."/>
            <person name="Harrison R.J."/>
            <person name="Clarkson J.P."/>
        </authorList>
    </citation>
    <scope>NUCLEOTIDE SEQUENCE [LARGE SCALE GENOMIC DNA]</scope>
    <source>
        <strain evidence="5">FERA 1177</strain>
    </source>
</reference>
<evidence type="ECO:0000313" key="4">
    <source>
        <dbReference type="Proteomes" id="UP000077248"/>
    </source>
</evidence>
<feature type="chain" id="PRO_5040669940" evidence="1">
    <location>
        <begin position="21"/>
        <end position="584"/>
    </location>
</feature>
<dbReference type="AlphaFoldDB" id="A0A177DU57"/>
<reference evidence="3" key="3">
    <citation type="journal article" date="2019" name="J. ISSAAS">
        <title>Genomics, evolutionary history and diagnostics of the Alternaria alternata species group including apple and Asian pear pathotypes.</title>
        <authorList>
            <person name="Armitage A.D."/>
            <person name="Cockerton H.M."/>
            <person name="Sreenivasaprasad S."/>
            <person name="Woodhall J."/>
            <person name="Lane C."/>
            <person name="Harrison R.J."/>
            <person name="Clarkson J.P."/>
        </authorList>
    </citation>
    <scope>NUCLEOTIDE SEQUENCE</scope>
    <source>
        <strain evidence="3">FERA 1177</strain>
    </source>
</reference>
<dbReference type="KEGG" id="aalt:CC77DRAFT_930589"/>
<reference evidence="2 4" key="1">
    <citation type="submission" date="2016-05" db="EMBL/GenBank/DDBJ databases">
        <title>Comparative analysis of secretome profiles of manganese(II)-oxidizing ascomycete fungi.</title>
        <authorList>
            <consortium name="DOE Joint Genome Institute"/>
            <person name="Zeiner C.A."/>
            <person name="Purvine S.O."/>
            <person name="Zink E.M."/>
            <person name="Wu S."/>
            <person name="Pasa-Tolic L."/>
            <person name="Chaput D.L."/>
            <person name="Haridas S."/>
            <person name="Grigoriev I.V."/>
            <person name="Santelli C.M."/>
            <person name="Hansel C.M."/>
        </authorList>
    </citation>
    <scope>NUCLEOTIDE SEQUENCE [LARGE SCALE GENOMIC DNA]</scope>
    <source>
        <strain evidence="2 4">SRC1lrK2f</strain>
    </source>
</reference>
<dbReference type="InterPro" id="IPR027589">
    <property type="entry name" value="Choice_anch_B"/>
</dbReference>
<protein>
    <submittedName>
        <fullName evidence="2">Uncharacterized protein</fullName>
    </submittedName>
</protein>
<feature type="signal peptide" evidence="1">
    <location>
        <begin position="1"/>
        <end position="20"/>
    </location>
</feature>
<keyword evidence="1" id="KW-0732">Signal</keyword>
<dbReference type="EMBL" id="KV441473">
    <property type="protein sequence ID" value="OAG23077.1"/>
    <property type="molecule type" value="Genomic_DNA"/>
</dbReference>
<dbReference type="OMA" id="WQEYIFL"/>
<proteinExistence type="predicted"/>
<dbReference type="NCBIfam" id="TIGR04312">
    <property type="entry name" value="choice_anch_B"/>
    <property type="match status" value="1"/>
</dbReference>
<organism evidence="2 4">
    <name type="scientific">Alternaria alternata</name>
    <name type="common">Alternaria rot fungus</name>
    <name type="synonym">Torula alternata</name>
    <dbReference type="NCBI Taxonomy" id="5599"/>
    <lineage>
        <taxon>Eukaryota</taxon>
        <taxon>Fungi</taxon>
        <taxon>Dikarya</taxon>
        <taxon>Ascomycota</taxon>
        <taxon>Pezizomycotina</taxon>
        <taxon>Dothideomycetes</taxon>
        <taxon>Pleosporomycetidae</taxon>
        <taxon>Pleosporales</taxon>
        <taxon>Pleosporineae</taxon>
        <taxon>Pleosporaceae</taxon>
        <taxon>Alternaria</taxon>
        <taxon>Alternaria sect. Alternaria</taxon>
        <taxon>Alternaria alternata complex</taxon>
    </lineage>
</organism>
<evidence type="ECO:0000313" key="5">
    <source>
        <dbReference type="Proteomes" id="UP000291422"/>
    </source>
</evidence>
<evidence type="ECO:0000313" key="2">
    <source>
        <dbReference type="EMBL" id="OAG23077.1"/>
    </source>
</evidence>
<dbReference type="EMBL" id="PDXD01000018">
    <property type="protein sequence ID" value="RYN74164.1"/>
    <property type="molecule type" value="Genomic_DNA"/>
</dbReference>
<dbReference type="VEuPathDB" id="FungiDB:CC77DRAFT_930589"/>
<accession>A0A177DU57</accession>
<gene>
    <name evidence="3" type="ORF">AA0117_g7202</name>
    <name evidence="2" type="ORF">CC77DRAFT_930589</name>
</gene>
<dbReference type="Proteomes" id="UP000077248">
    <property type="component" value="Unassembled WGS sequence"/>
</dbReference>
<evidence type="ECO:0000256" key="1">
    <source>
        <dbReference type="SAM" id="SignalP"/>
    </source>
</evidence>
<dbReference type="Proteomes" id="UP000291422">
    <property type="component" value="Unassembled WGS sequence"/>
</dbReference>